<name>A0A5J9UIE3_9POAL</name>
<dbReference type="Proteomes" id="UP000324897">
    <property type="component" value="Chromosome 2"/>
</dbReference>
<reference evidence="1 2" key="1">
    <citation type="journal article" date="2019" name="Sci. Rep.">
        <title>A high-quality genome of Eragrostis curvula grass provides insights into Poaceae evolution and supports new strategies to enhance forage quality.</title>
        <authorList>
            <person name="Carballo J."/>
            <person name="Santos B.A.C.M."/>
            <person name="Zappacosta D."/>
            <person name="Garbus I."/>
            <person name="Selva J.P."/>
            <person name="Gallo C.A."/>
            <person name="Diaz A."/>
            <person name="Albertini E."/>
            <person name="Caccamo M."/>
            <person name="Echenique V."/>
        </authorList>
    </citation>
    <scope>NUCLEOTIDE SEQUENCE [LARGE SCALE GENOMIC DNA]</scope>
    <source>
        <strain evidence="2">cv. Victoria</strain>
        <tissue evidence="1">Leaf</tissue>
    </source>
</reference>
<comment type="caution">
    <text evidence="1">The sequence shown here is derived from an EMBL/GenBank/DDBJ whole genome shotgun (WGS) entry which is preliminary data.</text>
</comment>
<sequence>MHDVSSPAGWRRRAATGYSSNSCSSNGRGVRNVLAMDAFVEAAGQQVSLQLIGLKAVALPASAGEEDGFVPVAIPPIHALQLPGDARWVGRAHNVLDEMLLLLAAYPSFAPLHTTTIIGEHCLLIKSVKRVRSELRACIFLMFEIGLCSGVTKVLC</sequence>
<protein>
    <submittedName>
        <fullName evidence="1">Uncharacterized protein</fullName>
    </submittedName>
</protein>
<dbReference type="AlphaFoldDB" id="A0A5J9UIE3"/>
<keyword evidence="2" id="KW-1185">Reference proteome</keyword>
<gene>
    <name evidence="1" type="ORF">EJB05_25933</name>
</gene>
<evidence type="ECO:0000313" key="2">
    <source>
        <dbReference type="Proteomes" id="UP000324897"/>
    </source>
</evidence>
<proteinExistence type="predicted"/>
<evidence type="ECO:0000313" key="1">
    <source>
        <dbReference type="EMBL" id="TVU23559.1"/>
    </source>
</evidence>
<dbReference type="Gramene" id="TVU23559">
    <property type="protein sequence ID" value="TVU23559"/>
    <property type="gene ID" value="EJB05_25933"/>
</dbReference>
<dbReference type="EMBL" id="RWGY01000013">
    <property type="protein sequence ID" value="TVU23559.1"/>
    <property type="molecule type" value="Genomic_DNA"/>
</dbReference>
<organism evidence="1 2">
    <name type="scientific">Eragrostis curvula</name>
    <name type="common">weeping love grass</name>
    <dbReference type="NCBI Taxonomy" id="38414"/>
    <lineage>
        <taxon>Eukaryota</taxon>
        <taxon>Viridiplantae</taxon>
        <taxon>Streptophyta</taxon>
        <taxon>Embryophyta</taxon>
        <taxon>Tracheophyta</taxon>
        <taxon>Spermatophyta</taxon>
        <taxon>Magnoliopsida</taxon>
        <taxon>Liliopsida</taxon>
        <taxon>Poales</taxon>
        <taxon>Poaceae</taxon>
        <taxon>PACMAD clade</taxon>
        <taxon>Chloridoideae</taxon>
        <taxon>Eragrostideae</taxon>
        <taxon>Eragrostidinae</taxon>
        <taxon>Eragrostis</taxon>
    </lineage>
</organism>
<accession>A0A5J9UIE3</accession>